<gene>
    <name evidence="1" type="ORF">PHJA_001822800</name>
</gene>
<dbReference type="EMBL" id="BMAC01000456">
    <property type="protein sequence ID" value="GFP96787.1"/>
    <property type="molecule type" value="Genomic_DNA"/>
</dbReference>
<accession>A0A830C7U6</accession>
<sequence>MNTGEERYPSNAAEPQTLLKQFIKDPIIGDVCARLTQDQALVQLAGQLLKSLQESRVVNQALNADDAHKHFSIVLRIWQNKNFRDQLKEALFKESNELVMKHGTIEKLEQELGELANDIKENPVLLSKAEMCMEYLSYFDPQNDYVGLMWEILNNPNFIDMLFERMKQDIHFCDLVKYYARQGLKQSVVDVVQGITKDAGFKLYRIRKYKKDVGGALRVFLSILIIYWMDEYTYMKVEERLFDYDNARAAAEKAEEDARSHDTIIADINYTTRFAGDLENLRAVLAKLKTIQFQKEISARERVYDVEMNVKAGLSNGCCPTLSVIVGWWILV</sequence>
<reference evidence="1" key="1">
    <citation type="submission" date="2020-07" db="EMBL/GenBank/DDBJ databases">
        <title>Ethylene signaling mediates host invasion by parasitic plants.</title>
        <authorList>
            <person name="Yoshida S."/>
        </authorList>
    </citation>
    <scope>NUCLEOTIDE SEQUENCE</scope>
    <source>
        <strain evidence="1">Okayama</strain>
    </source>
</reference>
<name>A0A830C7U6_9LAMI</name>
<evidence type="ECO:0000313" key="2">
    <source>
        <dbReference type="Proteomes" id="UP000653305"/>
    </source>
</evidence>
<keyword evidence="2" id="KW-1185">Reference proteome</keyword>
<protein>
    <submittedName>
        <fullName evidence="1">Uncharacterized protein</fullName>
    </submittedName>
</protein>
<dbReference type="AlphaFoldDB" id="A0A830C7U6"/>
<dbReference type="Proteomes" id="UP000653305">
    <property type="component" value="Unassembled WGS sequence"/>
</dbReference>
<proteinExistence type="predicted"/>
<evidence type="ECO:0000313" key="1">
    <source>
        <dbReference type="EMBL" id="GFP96787.1"/>
    </source>
</evidence>
<organism evidence="1 2">
    <name type="scientific">Phtheirospermum japonicum</name>
    <dbReference type="NCBI Taxonomy" id="374723"/>
    <lineage>
        <taxon>Eukaryota</taxon>
        <taxon>Viridiplantae</taxon>
        <taxon>Streptophyta</taxon>
        <taxon>Embryophyta</taxon>
        <taxon>Tracheophyta</taxon>
        <taxon>Spermatophyta</taxon>
        <taxon>Magnoliopsida</taxon>
        <taxon>eudicotyledons</taxon>
        <taxon>Gunneridae</taxon>
        <taxon>Pentapetalae</taxon>
        <taxon>asterids</taxon>
        <taxon>lamiids</taxon>
        <taxon>Lamiales</taxon>
        <taxon>Orobanchaceae</taxon>
        <taxon>Orobanchaceae incertae sedis</taxon>
        <taxon>Phtheirospermum</taxon>
    </lineage>
</organism>
<dbReference type="OrthoDB" id="920242at2759"/>
<comment type="caution">
    <text evidence="1">The sequence shown here is derived from an EMBL/GenBank/DDBJ whole genome shotgun (WGS) entry which is preliminary data.</text>
</comment>